<organism evidence="2 3">
    <name type="scientific">Kitasatospora purpeofusca</name>
    <dbReference type="NCBI Taxonomy" id="67352"/>
    <lineage>
        <taxon>Bacteria</taxon>
        <taxon>Bacillati</taxon>
        <taxon>Actinomycetota</taxon>
        <taxon>Actinomycetes</taxon>
        <taxon>Kitasatosporales</taxon>
        <taxon>Streptomycetaceae</taxon>
        <taxon>Kitasatospora</taxon>
    </lineage>
</organism>
<proteinExistence type="predicted"/>
<evidence type="ECO:0000313" key="2">
    <source>
        <dbReference type="EMBL" id="WUQ88266.1"/>
    </source>
</evidence>
<sequence length="151" mass="16781">MYDLHRPARPTMRRAAMYLRCRPYDAREADYMRTAMEQLADRFGLPMPDLYSDHGLSTHGPLPALENLLLAAERRWVDVVLVPGPFVFALDDRVAAETVRRFARAGCEVIETPGRVVRAVGVPRLSAVPGFGPGQPRRPAPGEDPAVYQAV</sequence>
<reference evidence="2" key="1">
    <citation type="submission" date="2022-10" db="EMBL/GenBank/DDBJ databases">
        <title>The complete genomes of actinobacterial strains from the NBC collection.</title>
        <authorList>
            <person name="Joergensen T.S."/>
            <person name="Alvarez Arevalo M."/>
            <person name="Sterndorff E.B."/>
            <person name="Faurdal D."/>
            <person name="Vuksanovic O."/>
            <person name="Mourched A.-S."/>
            <person name="Charusanti P."/>
            <person name="Shaw S."/>
            <person name="Blin K."/>
            <person name="Weber T."/>
        </authorList>
    </citation>
    <scope>NUCLEOTIDE SEQUENCE</scope>
    <source>
        <strain evidence="2">NBC_00222</strain>
    </source>
</reference>
<dbReference type="EMBL" id="CP108110">
    <property type="protein sequence ID" value="WUQ88266.1"/>
    <property type="molecule type" value="Genomic_DNA"/>
</dbReference>
<evidence type="ECO:0000313" key="3">
    <source>
        <dbReference type="Proteomes" id="UP001432222"/>
    </source>
</evidence>
<gene>
    <name evidence="2" type="ORF">OHA16_37915</name>
</gene>
<keyword evidence="3" id="KW-1185">Reference proteome</keyword>
<accession>A0ABZ1UB51</accession>
<protein>
    <submittedName>
        <fullName evidence="2">Recombinase family protein</fullName>
    </submittedName>
</protein>
<dbReference type="RefSeq" id="WP_328958814.1">
    <property type="nucleotide sequence ID" value="NZ_CP108110.1"/>
</dbReference>
<evidence type="ECO:0000256" key="1">
    <source>
        <dbReference type="SAM" id="MobiDB-lite"/>
    </source>
</evidence>
<dbReference type="Proteomes" id="UP001432222">
    <property type="component" value="Chromosome"/>
</dbReference>
<feature type="region of interest" description="Disordered" evidence="1">
    <location>
        <begin position="128"/>
        <end position="151"/>
    </location>
</feature>
<name>A0ABZ1UB51_9ACTN</name>